<organism evidence="2 3">
    <name type="scientific">Marasmius crinis-equi</name>
    <dbReference type="NCBI Taxonomy" id="585013"/>
    <lineage>
        <taxon>Eukaryota</taxon>
        <taxon>Fungi</taxon>
        <taxon>Dikarya</taxon>
        <taxon>Basidiomycota</taxon>
        <taxon>Agaricomycotina</taxon>
        <taxon>Agaricomycetes</taxon>
        <taxon>Agaricomycetidae</taxon>
        <taxon>Agaricales</taxon>
        <taxon>Marasmiineae</taxon>
        <taxon>Marasmiaceae</taxon>
        <taxon>Marasmius</taxon>
    </lineage>
</organism>
<dbReference type="Proteomes" id="UP001465976">
    <property type="component" value="Unassembled WGS sequence"/>
</dbReference>
<feature type="compositionally biased region" description="Basic and acidic residues" evidence="1">
    <location>
        <begin position="217"/>
        <end position="231"/>
    </location>
</feature>
<feature type="region of interest" description="Disordered" evidence="1">
    <location>
        <begin position="402"/>
        <end position="421"/>
    </location>
</feature>
<evidence type="ECO:0008006" key="4">
    <source>
        <dbReference type="Google" id="ProtNLM"/>
    </source>
</evidence>
<feature type="region of interest" description="Disordered" evidence="1">
    <location>
        <begin position="431"/>
        <end position="457"/>
    </location>
</feature>
<feature type="compositionally biased region" description="Polar residues" evidence="1">
    <location>
        <begin position="232"/>
        <end position="241"/>
    </location>
</feature>
<evidence type="ECO:0000313" key="2">
    <source>
        <dbReference type="EMBL" id="KAL0578306.1"/>
    </source>
</evidence>
<feature type="compositionally biased region" description="Polar residues" evidence="1">
    <location>
        <begin position="1"/>
        <end position="18"/>
    </location>
</feature>
<evidence type="ECO:0000256" key="1">
    <source>
        <dbReference type="SAM" id="MobiDB-lite"/>
    </source>
</evidence>
<keyword evidence="3" id="KW-1185">Reference proteome</keyword>
<feature type="region of interest" description="Disordered" evidence="1">
    <location>
        <begin position="1"/>
        <end position="64"/>
    </location>
</feature>
<dbReference type="EMBL" id="JBAHYK010000107">
    <property type="protein sequence ID" value="KAL0578306.1"/>
    <property type="molecule type" value="Genomic_DNA"/>
</dbReference>
<reference evidence="2 3" key="1">
    <citation type="submission" date="2024-02" db="EMBL/GenBank/DDBJ databases">
        <title>A draft genome for the cacao thread blight pathogen Marasmius crinis-equi.</title>
        <authorList>
            <person name="Cohen S.P."/>
            <person name="Baruah I.K."/>
            <person name="Amoako-Attah I."/>
            <person name="Bukari Y."/>
            <person name="Meinhardt L.W."/>
            <person name="Bailey B.A."/>
        </authorList>
    </citation>
    <scope>NUCLEOTIDE SEQUENCE [LARGE SCALE GENOMIC DNA]</scope>
    <source>
        <strain evidence="2 3">GH-76</strain>
    </source>
</reference>
<protein>
    <recommendedName>
        <fullName evidence="4">Zn(2)-C6 fungal-type domain-containing protein</fullName>
    </recommendedName>
</protein>
<evidence type="ECO:0000313" key="3">
    <source>
        <dbReference type="Proteomes" id="UP001465976"/>
    </source>
</evidence>
<comment type="caution">
    <text evidence="2">The sequence shown here is derived from an EMBL/GenBank/DDBJ whole genome shotgun (WGS) entry which is preliminary data.</text>
</comment>
<feature type="region of interest" description="Disordered" evidence="1">
    <location>
        <begin position="210"/>
        <end position="286"/>
    </location>
</feature>
<feature type="compositionally biased region" description="Low complexity" evidence="1">
    <location>
        <begin position="45"/>
        <end position="55"/>
    </location>
</feature>
<feature type="compositionally biased region" description="Basic and acidic residues" evidence="1">
    <location>
        <begin position="242"/>
        <end position="258"/>
    </location>
</feature>
<name>A0ABR3FSI1_9AGAR</name>
<gene>
    <name evidence="2" type="ORF">V5O48_003683</name>
</gene>
<sequence>MKRAHPQQSSSVTDNGSNLRPHADGTEVTCYDFPTSKRRRLPDEVTSSPTTTSVPRFGNTEPDADRDGVAYSSIMEWPLVAAWLDGGPIALGGLNGNLCSENDISIGREYDSSLEDGDGDTDPDFLVQKSSTAAPAHDPDITAVHLDLEERCTSTLTSTVEDVSIDIRNQIIKSFKSYGSFGDKQRKAGLRAEKAWIKDYGRHIVRMTSKSTEVDEDARNTPEPLRIESDRSSTSGANSTSECDRTEKYPSSRSDLPRDSNANQTALPVPQKNMAAAERMGDVEEGEVHARSPAVFSIVGLTPSQIRTIGHSFRSYNPTLINGSDEAGEEKKWIQEHAGNMGKCRTCSIEKMCILHPRHAICTRCYTMDLQCSHFDEFKYDRIACLYSVGTEVVRKIINSLPQAEGESEAEPRAASSLAYAPTRRRDRRWAKRGNVSVARRSSNAAIPENAPRPLTPSIVDSLKEATERIQDALLNQHSTPSLSIEGVSSARSASNSAIAMDDDGDVLKDAMIEAWTYMLKAKTELLNKNYQAGEHFLDSALKHCDVLFG</sequence>
<proteinExistence type="predicted"/>
<accession>A0ABR3FSI1</accession>